<keyword evidence="1 3" id="KW-0732">Signal</keyword>
<evidence type="ECO:0000313" key="5">
    <source>
        <dbReference type="Proteomes" id="UP000005408"/>
    </source>
</evidence>
<keyword evidence="5" id="KW-1185">Reference proteome</keyword>
<accession>A0A8W8K7C9</accession>
<dbReference type="AlphaFoldDB" id="A0A8W8K7C9"/>
<dbReference type="Proteomes" id="UP000005408">
    <property type="component" value="Unassembled WGS sequence"/>
</dbReference>
<organism evidence="4 5">
    <name type="scientific">Magallana gigas</name>
    <name type="common">Pacific oyster</name>
    <name type="synonym">Crassostrea gigas</name>
    <dbReference type="NCBI Taxonomy" id="29159"/>
    <lineage>
        <taxon>Eukaryota</taxon>
        <taxon>Metazoa</taxon>
        <taxon>Spiralia</taxon>
        <taxon>Lophotrochozoa</taxon>
        <taxon>Mollusca</taxon>
        <taxon>Bivalvia</taxon>
        <taxon>Autobranchia</taxon>
        <taxon>Pteriomorphia</taxon>
        <taxon>Ostreida</taxon>
        <taxon>Ostreoidea</taxon>
        <taxon>Ostreidae</taxon>
        <taxon>Magallana</taxon>
    </lineage>
</organism>
<keyword evidence="2" id="KW-0812">Transmembrane</keyword>
<feature type="transmembrane region" description="Helical" evidence="2">
    <location>
        <begin position="327"/>
        <end position="350"/>
    </location>
</feature>
<dbReference type="PANTHER" id="PTHR24373">
    <property type="entry name" value="SLIT RELATED LEUCINE-RICH REPEAT NEURONAL PROTEIN"/>
    <property type="match status" value="1"/>
</dbReference>
<keyword evidence="2" id="KW-0472">Membrane</keyword>
<evidence type="ECO:0000256" key="1">
    <source>
        <dbReference type="ARBA" id="ARBA00022729"/>
    </source>
</evidence>
<dbReference type="SUPFAM" id="SSF52058">
    <property type="entry name" value="L domain-like"/>
    <property type="match status" value="1"/>
</dbReference>
<dbReference type="EnsemblMetazoa" id="G22761.1">
    <property type="protein sequence ID" value="G22761.1:cds"/>
    <property type="gene ID" value="G22761"/>
</dbReference>
<protein>
    <submittedName>
        <fullName evidence="4">Uncharacterized protein</fullName>
    </submittedName>
</protein>
<evidence type="ECO:0000256" key="2">
    <source>
        <dbReference type="SAM" id="Phobius"/>
    </source>
</evidence>
<dbReference type="InterPro" id="IPR032675">
    <property type="entry name" value="LRR_dom_sf"/>
</dbReference>
<proteinExistence type="predicted"/>
<dbReference type="OrthoDB" id="6066926at2759"/>
<dbReference type="InterPro" id="IPR050328">
    <property type="entry name" value="Dev_Immune_Receptor"/>
</dbReference>
<name>A0A8W8K7C9_MAGGI</name>
<dbReference type="GO" id="GO:0031012">
    <property type="term" value="C:extracellular matrix"/>
    <property type="evidence" value="ECO:0007669"/>
    <property type="project" value="TreeGrafter"/>
</dbReference>
<dbReference type="PANTHER" id="PTHR24373:SF370">
    <property type="entry name" value="FISH-LIPS, ISOFORM E"/>
    <property type="match status" value="1"/>
</dbReference>
<sequence length="405" mass="44695">MDFRVVCLLASLVVCDGATFPSGCTYQEYTKPIGVYTCDFTNASFPVALSSFSSPNPQRLKITFFNGNLVSSSVFSGFNAYDVSTFDTNYRASLEISCATSGTLGLSTTSFTDMTYIQELRITGCNLDSGIPANVFSGMQLDYLEIDKGIIASTDSASLTGLTIAKISTVPNPIGGFTIRNAQLTAGELAANFFSPLTSAVSITVDNANLINVTSGMFSSNTALQTINLSRNKFTKVSYNLFSGLKSLTSINMSYIDWDCTCTDLGFQHSLSSNYINLHGNIQCMTPTSYQYMKWTQFYFNECENKDYCFGVPGSVSGVFCYQWHQILFYFLLMIAFVASAISVFIVINVRRKMMQIIREIEAKKRKAFMKVKEALVRGRDGQHAPAATAMMGMKERKWIETTVP</sequence>
<keyword evidence="2" id="KW-1133">Transmembrane helix</keyword>
<dbReference type="Gene3D" id="3.80.10.10">
    <property type="entry name" value="Ribonuclease Inhibitor"/>
    <property type="match status" value="1"/>
</dbReference>
<dbReference type="GO" id="GO:0005615">
    <property type="term" value="C:extracellular space"/>
    <property type="evidence" value="ECO:0007669"/>
    <property type="project" value="TreeGrafter"/>
</dbReference>
<dbReference type="OMA" id="SGFNAYD"/>
<evidence type="ECO:0000256" key="3">
    <source>
        <dbReference type="SAM" id="SignalP"/>
    </source>
</evidence>
<feature type="chain" id="PRO_5036442749" evidence="3">
    <location>
        <begin position="18"/>
        <end position="405"/>
    </location>
</feature>
<feature type="signal peptide" evidence="3">
    <location>
        <begin position="1"/>
        <end position="17"/>
    </location>
</feature>
<dbReference type="InterPro" id="IPR001611">
    <property type="entry name" value="Leu-rich_rpt"/>
</dbReference>
<evidence type="ECO:0000313" key="4">
    <source>
        <dbReference type="EnsemblMetazoa" id="G22761.1:cds"/>
    </source>
</evidence>
<dbReference type="Pfam" id="PF13855">
    <property type="entry name" value="LRR_8"/>
    <property type="match status" value="1"/>
</dbReference>
<reference evidence="4" key="1">
    <citation type="submission" date="2022-08" db="UniProtKB">
        <authorList>
            <consortium name="EnsemblMetazoa"/>
        </authorList>
    </citation>
    <scope>IDENTIFICATION</scope>
    <source>
        <strain evidence="4">05x7-T-G4-1.051#20</strain>
    </source>
</reference>